<proteinExistence type="predicted"/>
<protein>
    <submittedName>
        <fullName evidence="1">Uncharacterized protein</fullName>
    </submittedName>
</protein>
<dbReference type="EMBL" id="BBRZ01000122">
    <property type="protein sequence ID" value="GAM59079.1"/>
    <property type="molecule type" value="Genomic_DNA"/>
</dbReference>
<comment type="caution">
    <text evidence="1">The sequence shown here is derived from an EMBL/GenBank/DDBJ whole genome shotgun (WGS) entry which is preliminary data.</text>
</comment>
<dbReference type="Proteomes" id="UP000031671">
    <property type="component" value="Unassembled WGS sequence"/>
</dbReference>
<accession>A0A0B8P808</accession>
<evidence type="ECO:0000313" key="1">
    <source>
        <dbReference type="EMBL" id="GAM59079.1"/>
    </source>
</evidence>
<keyword evidence="2" id="KW-1185">Reference proteome</keyword>
<gene>
    <name evidence="1" type="ORF">JCM19231_1805</name>
</gene>
<dbReference type="AlphaFoldDB" id="A0A0B8P808"/>
<sequence>MENRSLARFHSGQGDPLSRLAYAGHEAVGQHKFRDLETLDVLGMPKA</sequence>
<name>A0A0B8P808_9VIBR</name>
<organism evidence="1 2">
    <name type="scientific">Vibrio ishigakensis</name>
    <dbReference type="NCBI Taxonomy" id="1481914"/>
    <lineage>
        <taxon>Bacteria</taxon>
        <taxon>Pseudomonadati</taxon>
        <taxon>Pseudomonadota</taxon>
        <taxon>Gammaproteobacteria</taxon>
        <taxon>Vibrionales</taxon>
        <taxon>Vibrionaceae</taxon>
        <taxon>Vibrio</taxon>
    </lineage>
</organism>
<reference evidence="1 2" key="2">
    <citation type="submission" date="2015-01" db="EMBL/GenBank/DDBJ databases">
        <authorList>
            <consortium name="NBRP consortium"/>
            <person name="Sawabe T."/>
            <person name="Meirelles P."/>
            <person name="Feng G."/>
            <person name="Sayaka M."/>
            <person name="Hattori M."/>
            <person name="Ohkuma M."/>
        </authorList>
    </citation>
    <scope>NUCLEOTIDE SEQUENCE [LARGE SCALE GENOMIC DNA]</scope>
    <source>
        <strain evidence="2">JCM 19231</strain>
    </source>
</reference>
<reference evidence="1 2" key="1">
    <citation type="submission" date="2015-01" db="EMBL/GenBank/DDBJ databases">
        <title>Vibrio sp. C1 JCM 19231 whole genome shotgun sequence.</title>
        <authorList>
            <person name="Sawabe T."/>
            <person name="Meirelles P."/>
            <person name="Feng G."/>
            <person name="Sayaka M."/>
            <person name="Hattori M."/>
            <person name="Ohkuma M."/>
        </authorList>
    </citation>
    <scope>NUCLEOTIDE SEQUENCE [LARGE SCALE GENOMIC DNA]</scope>
    <source>
        <strain evidence="2">JCM 19231</strain>
    </source>
</reference>
<evidence type="ECO:0000313" key="2">
    <source>
        <dbReference type="Proteomes" id="UP000031671"/>
    </source>
</evidence>